<protein>
    <submittedName>
        <fullName evidence="5">FAD-dependent monooxygenase</fullName>
    </submittedName>
</protein>
<evidence type="ECO:0000256" key="3">
    <source>
        <dbReference type="SAM" id="Phobius"/>
    </source>
</evidence>
<keyword evidence="2 5" id="KW-0503">Monooxygenase</keyword>
<dbReference type="InterPro" id="IPR002938">
    <property type="entry name" value="FAD-bd"/>
</dbReference>
<dbReference type="EMBL" id="BAAAVS010000023">
    <property type="protein sequence ID" value="GAA3037234.1"/>
    <property type="molecule type" value="Genomic_DNA"/>
</dbReference>
<evidence type="ECO:0000313" key="5">
    <source>
        <dbReference type="EMBL" id="GAA3037234.1"/>
    </source>
</evidence>
<keyword evidence="6" id="KW-1185">Reference proteome</keyword>
<feature type="domain" description="FAD-binding" evidence="4">
    <location>
        <begin position="263"/>
        <end position="296"/>
    </location>
</feature>
<keyword evidence="3" id="KW-0812">Transmembrane</keyword>
<evidence type="ECO:0000259" key="4">
    <source>
        <dbReference type="Pfam" id="PF01494"/>
    </source>
</evidence>
<keyword evidence="3" id="KW-1133">Transmembrane helix</keyword>
<keyword evidence="1" id="KW-0560">Oxidoreductase</keyword>
<organism evidence="5 6">
    <name type="scientific">Gordonia defluvii</name>
    <dbReference type="NCBI Taxonomy" id="283718"/>
    <lineage>
        <taxon>Bacteria</taxon>
        <taxon>Bacillati</taxon>
        <taxon>Actinomycetota</taxon>
        <taxon>Actinomycetes</taxon>
        <taxon>Mycobacteriales</taxon>
        <taxon>Gordoniaceae</taxon>
        <taxon>Gordonia</taxon>
    </lineage>
</organism>
<feature type="domain" description="FAD-binding" evidence="4">
    <location>
        <begin position="17"/>
        <end position="165"/>
    </location>
</feature>
<dbReference type="Pfam" id="PF01494">
    <property type="entry name" value="FAD_binding_3"/>
    <property type="match status" value="2"/>
</dbReference>
<reference evidence="6" key="1">
    <citation type="journal article" date="2019" name="Int. J. Syst. Evol. Microbiol.">
        <title>The Global Catalogue of Microorganisms (GCM) 10K type strain sequencing project: providing services to taxonomists for standard genome sequencing and annotation.</title>
        <authorList>
            <consortium name="The Broad Institute Genomics Platform"/>
            <consortium name="The Broad Institute Genome Sequencing Center for Infectious Disease"/>
            <person name="Wu L."/>
            <person name="Ma J."/>
        </authorList>
    </citation>
    <scope>NUCLEOTIDE SEQUENCE [LARGE SCALE GENOMIC DNA]</scope>
    <source>
        <strain evidence="6">JCM 14234</strain>
    </source>
</reference>
<dbReference type="PANTHER" id="PTHR13789:SF309">
    <property type="entry name" value="PUTATIVE (AFU_ORTHOLOGUE AFUA_6G14510)-RELATED"/>
    <property type="match status" value="1"/>
</dbReference>
<dbReference type="InterPro" id="IPR036188">
    <property type="entry name" value="FAD/NAD-bd_sf"/>
</dbReference>
<dbReference type="GO" id="GO:0004497">
    <property type="term" value="F:monooxygenase activity"/>
    <property type="evidence" value="ECO:0007669"/>
    <property type="project" value="UniProtKB-KW"/>
</dbReference>
<dbReference type="Proteomes" id="UP001501035">
    <property type="component" value="Unassembled WGS sequence"/>
</dbReference>
<dbReference type="Gene3D" id="3.50.50.60">
    <property type="entry name" value="FAD/NAD(P)-binding domain"/>
    <property type="match status" value="1"/>
</dbReference>
<dbReference type="PRINTS" id="PR00420">
    <property type="entry name" value="RNGMNOXGNASE"/>
</dbReference>
<evidence type="ECO:0000256" key="2">
    <source>
        <dbReference type="ARBA" id="ARBA00023033"/>
    </source>
</evidence>
<keyword evidence="3" id="KW-0472">Membrane</keyword>
<evidence type="ECO:0000256" key="1">
    <source>
        <dbReference type="ARBA" id="ARBA00023002"/>
    </source>
</evidence>
<evidence type="ECO:0000313" key="6">
    <source>
        <dbReference type="Proteomes" id="UP001501035"/>
    </source>
</evidence>
<proteinExistence type="predicted"/>
<dbReference type="PANTHER" id="PTHR13789">
    <property type="entry name" value="MONOOXYGENASE"/>
    <property type="match status" value="1"/>
</dbReference>
<dbReference type="SUPFAM" id="SSF51905">
    <property type="entry name" value="FAD/NAD(P)-binding domain"/>
    <property type="match status" value="1"/>
</dbReference>
<comment type="caution">
    <text evidence="5">The sequence shown here is derived from an EMBL/GenBank/DDBJ whole genome shotgun (WGS) entry which is preliminary data.</text>
</comment>
<feature type="transmembrane region" description="Helical" evidence="3">
    <location>
        <begin position="47"/>
        <end position="70"/>
    </location>
</feature>
<accession>A0ABP6LCC5</accession>
<sequence length="366" mass="39121">MMTQWETMPSLTRPRAAVVGGGICGLAAAVALTRRGWDVVVFEETPSVVVGAGITIWSNGIAVLTVLGVADGVRALANDMPRVRILQSSGRELMRQCSAPGEMLALHRRDLNAALVDGLDDGVVRPATRATVVDVRRGIVAADGREESFNLVVAADGVHSQTRLQWWPEAGGERDCGIRAWRAVVDGATDEAINVWGSSGECGILPLPGDTTYVFGASRGRAREKGLAHFDGWIEPVPAMLAAIGEPIVHDLTELAPVRSPVKGRTVLVGDAAHAMRPHLGQGAGLSLEDAVVLAQHCTSSGEFDGVGFTAARRRRWATVAWMARRATPMMMPANRFAGLPQTFASILPDRMMLSLTDRIASWRPN</sequence>
<dbReference type="InterPro" id="IPR050493">
    <property type="entry name" value="FAD-dep_Monooxygenase_BioMet"/>
</dbReference>
<gene>
    <name evidence="5" type="ORF">GCM10010528_17330</name>
</gene>
<name>A0ABP6LCC5_9ACTN</name>